<protein>
    <submittedName>
        <fullName evidence="1">Uncharacterized protein</fullName>
    </submittedName>
</protein>
<name>A0A2P2K252_RHIMU</name>
<evidence type="ECO:0000313" key="1">
    <source>
        <dbReference type="EMBL" id="MBW99786.1"/>
    </source>
</evidence>
<accession>A0A2P2K252</accession>
<proteinExistence type="predicted"/>
<reference evidence="1" key="1">
    <citation type="submission" date="2018-02" db="EMBL/GenBank/DDBJ databases">
        <title>Rhizophora mucronata_Transcriptome.</title>
        <authorList>
            <person name="Meera S.P."/>
            <person name="Sreeshan A."/>
            <person name="Augustine A."/>
        </authorList>
    </citation>
    <scope>NUCLEOTIDE SEQUENCE</scope>
    <source>
        <tissue evidence="1">Leaf</tissue>
    </source>
</reference>
<sequence>MNRSASGS</sequence>
<organism evidence="1">
    <name type="scientific">Rhizophora mucronata</name>
    <name type="common">Asiatic mangrove</name>
    <dbReference type="NCBI Taxonomy" id="61149"/>
    <lineage>
        <taxon>Eukaryota</taxon>
        <taxon>Viridiplantae</taxon>
        <taxon>Streptophyta</taxon>
        <taxon>Embryophyta</taxon>
        <taxon>Tracheophyta</taxon>
        <taxon>Spermatophyta</taxon>
        <taxon>Magnoliopsida</taxon>
        <taxon>eudicotyledons</taxon>
        <taxon>Gunneridae</taxon>
        <taxon>Pentapetalae</taxon>
        <taxon>rosids</taxon>
        <taxon>fabids</taxon>
        <taxon>Malpighiales</taxon>
        <taxon>Rhizophoraceae</taxon>
        <taxon>Rhizophora</taxon>
    </lineage>
</organism>
<dbReference type="EMBL" id="GGEC01019303">
    <property type="protein sequence ID" value="MBW99786.1"/>
    <property type="molecule type" value="Transcribed_RNA"/>
</dbReference>